<organism evidence="1 2">
    <name type="scientific">Protea cynaroides</name>
    <dbReference type="NCBI Taxonomy" id="273540"/>
    <lineage>
        <taxon>Eukaryota</taxon>
        <taxon>Viridiplantae</taxon>
        <taxon>Streptophyta</taxon>
        <taxon>Embryophyta</taxon>
        <taxon>Tracheophyta</taxon>
        <taxon>Spermatophyta</taxon>
        <taxon>Magnoliopsida</taxon>
        <taxon>Proteales</taxon>
        <taxon>Proteaceae</taxon>
        <taxon>Protea</taxon>
    </lineage>
</organism>
<sequence>MNLIKGKENFSHAFEQYPHKVNEDTASKANHFRFPTLNEDHSSFTLEGNEGLLPGIEALQILVMLNQETKYKHVDNCSGVCQMFVYQQCMLNNQVAKSLLSNGWRGKNYLKSKIFT</sequence>
<evidence type="ECO:0000313" key="1">
    <source>
        <dbReference type="EMBL" id="KAJ4949910.1"/>
    </source>
</evidence>
<dbReference type="EMBL" id="JAMYWD010000056">
    <property type="protein sequence ID" value="KAJ4949910.1"/>
    <property type="molecule type" value="Genomic_DNA"/>
</dbReference>
<proteinExistence type="predicted"/>
<comment type="caution">
    <text evidence="1">The sequence shown here is derived from an EMBL/GenBank/DDBJ whole genome shotgun (WGS) entry which is preliminary data.</text>
</comment>
<gene>
    <name evidence="1" type="ORF">NE237_014271</name>
</gene>
<accession>A0A9Q0JTG7</accession>
<protein>
    <submittedName>
        <fullName evidence="1">Uncharacterized protein</fullName>
    </submittedName>
</protein>
<dbReference type="AlphaFoldDB" id="A0A9Q0JTG7"/>
<keyword evidence="2" id="KW-1185">Reference proteome</keyword>
<name>A0A9Q0JTG7_9MAGN</name>
<evidence type="ECO:0000313" key="2">
    <source>
        <dbReference type="Proteomes" id="UP001141806"/>
    </source>
</evidence>
<reference evidence="1" key="1">
    <citation type="journal article" date="2023" name="Plant J.">
        <title>The genome of the king protea, Protea cynaroides.</title>
        <authorList>
            <person name="Chang J."/>
            <person name="Duong T.A."/>
            <person name="Schoeman C."/>
            <person name="Ma X."/>
            <person name="Roodt D."/>
            <person name="Barker N."/>
            <person name="Li Z."/>
            <person name="Van de Peer Y."/>
            <person name="Mizrachi E."/>
        </authorList>
    </citation>
    <scope>NUCLEOTIDE SEQUENCE</scope>
    <source>
        <tissue evidence="1">Young leaves</tissue>
    </source>
</reference>
<dbReference type="Proteomes" id="UP001141806">
    <property type="component" value="Unassembled WGS sequence"/>
</dbReference>